<dbReference type="EMBL" id="BARV01041351">
    <property type="protein sequence ID" value="GAI49956.1"/>
    <property type="molecule type" value="Genomic_DNA"/>
</dbReference>
<comment type="caution">
    <text evidence="2">The sequence shown here is derived from an EMBL/GenBank/DDBJ whole genome shotgun (WGS) entry which is preliminary data.</text>
</comment>
<protein>
    <submittedName>
        <fullName evidence="2">Uncharacterized protein</fullName>
    </submittedName>
</protein>
<feature type="region of interest" description="Disordered" evidence="1">
    <location>
        <begin position="42"/>
        <end position="74"/>
    </location>
</feature>
<dbReference type="AlphaFoldDB" id="X1Q5E8"/>
<evidence type="ECO:0000256" key="1">
    <source>
        <dbReference type="SAM" id="MobiDB-lite"/>
    </source>
</evidence>
<reference evidence="2" key="1">
    <citation type="journal article" date="2014" name="Front. Microbiol.">
        <title>High frequency of phylogenetically diverse reductive dehalogenase-homologous genes in deep subseafloor sedimentary metagenomes.</title>
        <authorList>
            <person name="Kawai M."/>
            <person name="Futagami T."/>
            <person name="Toyoda A."/>
            <person name="Takaki Y."/>
            <person name="Nishi S."/>
            <person name="Hori S."/>
            <person name="Arai W."/>
            <person name="Tsubouchi T."/>
            <person name="Morono Y."/>
            <person name="Uchiyama I."/>
            <person name="Ito T."/>
            <person name="Fujiyama A."/>
            <person name="Inagaki F."/>
            <person name="Takami H."/>
        </authorList>
    </citation>
    <scope>NUCLEOTIDE SEQUENCE</scope>
    <source>
        <strain evidence="2">Expedition CK06-06</strain>
    </source>
</reference>
<organism evidence="2">
    <name type="scientific">marine sediment metagenome</name>
    <dbReference type="NCBI Taxonomy" id="412755"/>
    <lineage>
        <taxon>unclassified sequences</taxon>
        <taxon>metagenomes</taxon>
        <taxon>ecological metagenomes</taxon>
    </lineage>
</organism>
<name>X1Q5E8_9ZZZZ</name>
<evidence type="ECO:0000313" key="2">
    <source>
        <dbReference type="EMBL" id="GAI49956.1"/>
    </source>
</evidence>
<gene>
    <name evidence="2" type="ORF">S06H3_62638</name>
</gene>
<proteinExistence type="predicted"/>
<sequence>MAERGYEDGDDVISYNFAPSQLLRLDFDENGLTVAAKVTGRQVNRDGTLEPGRWQRAEAETGKDPKAEGNAGAR</sequence>
<feature type="compositionally biased region" description="Basic and acidic residues" evidence="1">
    <location>
        <begin position="43"/>
        <end position="67"/>
    </location>
</feature>
<accession>X1Q5E8</accession>